<feature type="non-terminal residue" evidence="3">
    <location>
        <position position="297"/>
    </location>
</feature>
<gene>
    <name evidence="3" type="ORF">FF38_09006</name>
</gene>
<evidence type="ECO:0000256" key="2">
    <source>
        <dbReference type="SAM" id="SignalP"/>
    </source>
</evidence>
<evidence type="ECO:0000313" key="4">
    <source>
        <dbReference type="Proteomes" id="UP000037069"/>
    </source>
</evidence>
<feature type="compositionally biased region" description="Basic and acidic residues" evidence="1">
    <location>
        <begin position="118"/>
        <end position="132"/>
    </location>
</feature>
<feature type="signal peptide" evidence="2">
    <location>
        <begin position="1"/>
        <end position="26"/>
    </location>
</feature>
<dbReference type="EMBL" id="JRES01000214">
    <property type="protein sequence ID" value="KNC33240.1"/>
    <property type="molecule type" value="Genomic_DNA"/>
</dbReference>
<evidence type="ECO:0000256" key="1">
    <source>
        <dbReference type="SAM" id="MobiDB-lite"/>
    </source>
</evidence>
<reference evidence="3 4" key="1">
    <citation type="journal article" date="2015" name="Nat. Commun.">
        <title>Lucilia cuprina genome unlocks parasitic fly biology to underpin future interventions.</title>
        <authorList>
            <person name="Anstead C.A."/>
            <person name="Korhonen P.K."/>
            <person name="Young N.D."/>
            <person name="Hall R.S."/>
            <person name="Jex A.R."/>
            <person name="Murali S.C."/>
            <person name="Hughes D.S."/>
            <person name="Lee S.F."/>
            <person name="Perry T."/>
            <person name="Stroehlein A.J."/>
            <person name="Ansell B.R."/>
            <person name="Breugelmans B."/>
            <person name="Hofmann A."/>
            <person name="Qu J."/>
            <person name="Dugan S."/>
            <person name="Lee S.L."/>
            <person name="Chao H."/>
            <person name="Dinh H."/>
            <person name="Han Y."/>
            <person name="Doddapaneni H.V."/>
            <person name="Worley K.C."/>
            <person name="Muzny D.M."/>
            <person name="Ioannidis P."/>
            <person name="Waterhouse R.M."/>
            <person name="Zdobnov E.M."/>
            <person name="James P.J."/>
            <person name="Bagnall N.H."/>
            <person name="Kotze A.C."/>
            <person name="Gibbs R.A."/>
            <person name="Richards S."/>
            <person name="Batterham P."/>
            <person name="Gasser R.B."/>
        </authorList>
    </citation>
    <scope>NUCLEOTIDE SEQUENCE [LARGE SCALE GENOMIC DNA]</scope>
    <source>
        <strain evidence="3 4">LS</strain>
        <tissue evidence="3">Full body</tissue>
    </source>
</reference>
<protein>
    <submittedName>
        <fullName evidence="3">Uncharacterized protein</fullName>
    </submittedName>
</protein>
<feature type="chain" id="PRO_5005536606" evidence="2">
    <location>
        <begin position="27"/>
        <end position="297"/>
    </location>
</feature>
<feature type="compositionally biased region" description="Basic and acidic residues" evidence="1">
    <location>
        <begin position="141"/>
        <end position="153"/>
    </location>
</feature>
<dbReference type="Gene3D" id="2.60.20.10">
    <property type="entry name" value="Crystallins"/>
    <property type="match status" value="1"/>
</dbReference>
<keyword evidence="2" id="KW-0732">Signal</keyword>
<proteinExistence type="predicted"/>
<feature type="region of interest" description="Disordered" evidence="1">
    <location>
        <begin position="96"/>
        <end position="188"/>
    </location>
</feature>
<keyword evidence="4" id="KW-1185">Reference proteome</keyword>
<comment type="caution">
    <text evidence="3">The sequence shown here is derived from an EMBL/GenBank/DDBJ whole genome shotgun (WGS) entry which is preliminary data.</text>
</comment>
<organism evidence="3 4">
    <name type="scientific">Lucilia cuprina</name>
    <name type="common">Green bottle fly</name>
    <name type="synonym">Australian sheep blowfly</name>
    <dbReference type="NCBI Taxonomy" id="7375"/>
    <lineage>
        <taxon>Eukaryota</taxon>
        <taxon>Metazoa</taxon>
        <taxon>Ecdysozoa</taxon>
        <taxon>Arthropoda</taxon>
        <taxon>Hexapoda</taxon>
        <taxon>Insecta</taxon>
        <taxon>Pterygota</taxon>
        <taxon>Neoptera</taxon>
        <taxon>Endopterygota</taxon>
        <taxon>Diptera</taxon>
        <taxon>Brachycera</taxon>
        <taxon>Muscomorpha</taxon>
        <taxon>Oestroidea</taxon>
        <taxon>Calliphoridae</taxon>
        <taxon>Luciliinae</taxon>
        <taxon>Lucilia</taxon>
    </lineage>
</organism>
<dbReference type="Proteomes" id="UP000037069">
    <property type="component" value="Unassembled WGS sequence"/>
</dbReference>
<sequence length="297" mass="32196">MKKARLGFAIAAAVAGVVAFASPAQASIVIYDDIMYGGGSRDLGNGLQVALGSWNDRASAVKISGTTAKLYEHENYGGASTPTWSSNKSNLQRLLTPHGTTPRRDWSAIDDIPLGIRDPARDRGDGRTERLLPHQPADGGRLGRDRHRGDAVGRRASRHPRSGQQESPRDLGRHGRVHGRARAPAGERGRLLAPDEDRLYGRWSTALASRFGAVPSPDTLEGFRIDTVARGVAYNSQLTPCWDGMQEVLAPELTFIESSTNVDYQVYRQAARATLDSPEGKAALQKRTTCMENEGVV</sequence>
<dbReference type="InterPro" id="IPR011024">
    <property type="entry name" value="G_crystallin-like"/>
</dbReference>
<evidence type="ECO:0000313" key="3">
    <source>
        <dbReference type="EMBL" id="KNC33240.1"/>
    </source>
</evidence>
<name>A0A0L0CLS0_LUCCU</name>
<accession>A0A0L0CLS0</accession>
<dbReference type="SUPFAM" id="SSF49695">
    <property type="entry name" value="gamma-Crystallin-like"/>
    <property type="match status" value="1"/>
</dbReference>
<dbReference type="AlphaFoldDB" id="A0A0L0CLS0"/>